<feature type="region of interest" description="Disordered" evidence="1">
    <location>
        <begin position="89"/>
        <end position="111"/>
    </location>
</feature>
<dbReference type="Proteomes" id="UP000615446">
    <property type="component" value="Unassembled WGS sequence"/>
</dbReference>
<sequence>MKEWGFRNYNLGIYVSYVKMCLGFRYPPKLGITHYVYRMINISDYKKIAKKVKREHILDLTRMQQGRKSQDLRKILGVKIRRSTSILTGLTGTKDKTSPPAIKQKRSSDIR</sequence>
<dbReference type="EMBL" id="BLAL01000043">
    <property type="protein sequence ID" value="GES79261.1"/>
    <property type="molecule type" value="Genomic_DNA"/>
</dbReference>
<reference evidence="2" key="1">
    <citation type="submission" date="2019-10" db="EMBL/GenBank/DDBJ databases">
        <title>Conservation and host-specific expression of non-tandemly repeated heterogenous ribosome RNA gene in arbuscular mycorrhizal fungi.</title>
        <authorList>
            <person name="Maeda T."/>
            <person name="Kobayashi Y."/>
            <person name="Nakagawa T."/>
            <person name="Ezawa T."/>
            <person name="Yamaguchi K."/>
            <person name="Bino T."/>
            <person name="Nishimoto Y."/>
            <person name="Shigenobu S."/>
            <person name="Kawaguchi M."/>
        </authorList>
    </citation>
    <scope>NUCLEOTIDE SEQUENCE</scope>
    <source>
        <strain evidence="2">HR1</strain>
    </source>
</reference>
<proteinExistence type="predicted"/>
<evidence type="ECO:0000313" key="3">
    <source>
        <dbReference type="Proteomes" id="UP000615446"/>
    </source>
</evidence>
<evidence type="ECO:0000256" key="1">
    <source>
        <dbReference type="SAM" id="MobiDB-lite"/>
    </source>
</evidence>
<organism evidence="2 3">
    <name type="scientific">Rhizophagus clarus</name>
    <dbReference type="NCBI Taxonomy" id="94130"/>
    <lineage>
        <taxon>Eukaryota</taxon>
        <taxon>Fungi</taxon>
        <taxon>Fungi incertae sedis</taxon>
        <taxon>Mucoromycota</taxon>
        <taxon>Glomeromycotina</taxon>
        <taxon>Glomeromycetes</taxon>
        <taxon>Glomerales</taxon>
        <taxon>Glomeraceae</taxon>
        <taxon>Rhizophagus</taxon>
    </lineage>
</organism>
<evidence type="ECO:0000313" key="2">
    <source>
        <dbReference type="EMBL" id="GES79261.1"/>
    </source>
</evidence>
<name>A0A8H3L5H2_9GLOM</name>
<protein>
    <submittedName>
        <fullName evidence="2">Uncharacterized protein</fullName>
    </submittedName>
</protein>
<comment type="caution">
    <text evidence="2">The sequence shown here is derived from an EMBL/GenBank/DDBJ whole genome shotgun (WGS) entry which is preliminary data.</text>
</comment>
<dbReference type="AlphaFoldDB" id="A0A8H3L5H2"/>
<accession>A0A8H3L5H2</accession>
<gene>
    <name evidence="2" type="ORF">RCL2_000657000</name>
</gene>